<dbReference type="GO" id="GO:0140326">
    <property type="term" value="F:ATPase-coupled intramembrane lipid transporter activity"/>
    <property type="evidence" value="ECO:0007669"/>
    <property type="project" value="TreeGrafter"/>
</dbReference>
<proteinExistence type="predicted"/>
<organism evidence="1 2">
    <name type="scientific">Trapa natans</name>
    <name type="common">Water chestnut</name>
    <dbReference type="NCBI Taxonomy" id="22666"/>
    <lineage>
        <taxon>Eukaryota</taxon>
        <taxon>Viridiplantae</taxon>
        <taxon>Streptophyta</taxon>
        <taxon>Embryophyta</taxon>
        <taxon>Tracheophyta</taxon>
        <taxon>Spermatophyta</taxon>
        <taxon>Magnoliopsida</taxon>
        <taxon>eudicotyledons</taxon>
        <taxon>Gunneridae</taxon>
        <taxon>Pentapetalae</taxon>
        <taxon>rosids</taxon>
        <taxon>malvids</taxon>
        <taxon>Myrtales</taxon>
        <taxon>Lythraceae</taxon>
        <taxon>Trapa</taxon>
    </lineage>
</organism>
<sequence length="247" mass="27893">MLYSYFIPISLYVSIEIVKAKSSAKGHNFIEERITNGNWVNEARSDLIQKFLILLAICHTAIPEVDEETGRISYEAESPDEAAFAIAARELGFQFFERTQTSISLHELDTLTGKTIESVMFVRLSRDGNEFVEQTKEHVNEYAPVADGPLIPEARLLYEAYLKLRFFLTGERLKIANLNVPLASYHRWPKFSFSAYACVCTTASLSLPPSLTSKPIPNTSTVRISSVDAWYSSALRFARLGFFYVIP</sequence>
<dbReference type="Gene3D" id="3.40.1110.10">
    <property type="entry name" value="Calcium-transporting ATPase, cytoplasmic domain N"/>
    <property type="match status" value="1"/>
</dbReference>
<gene>
    <name evidence="1" type="ORF">SAY86_011899</name>
</gene>
<dbReference type="PANTHER" id="PTHR24092:SF70">
    <property type="entry name" value="PHOSPHOLIPID-TRANSPORTING ATPASE"/>
    <property type="match status" value="1"/>
</dbReference>
<evidence type="ECO:0000313" key="2">
    <source>
        <dbReference type="Proteomes" id="UP001346149"/>
    </source>
</evidence>
<dbReference type="GO" id="GO:0000166">
    <property type="term" value="F:nucleotide binding"/>
    <property type="evidence" value="ECO:0007669"/>
    <property type="project" value="InterPro"/>
</dbReference>
<dbReference type="EMBL" id="JAXQNO010000007">
    <property type="protein sequence ID" value="KAK4793905.1"/>
    <property type="molecule type" value="Genomic_DNA"/>
</dbReference>
<dbReference type="GO" id="GO:0005886">
    <property type="term" value="C:plasma membrane"/>
    <property type="evidence" value="ECO:0007669"/>
    <property type="project" value="TreeGrafter"/>
</dbReference>
<reference evidence="1 2" key="1">
    <citation type="journal article" date="2023" name="Hortic Res">
        <title>Pangenome of water caltrop reveals structural variations and asymmetric subgenome divergence after allopolyploidization.</title>
        <authorList>
            <person name="Zhang X."/>
            <person name="Chen Y."/>
            <person name="Wang L."/>
            <person name="Yuan Y."/>
            <person name="Fang M."/>
            <person name="Shi L."/>
            <person name="Lu R."/>
            <person name="Comes H.P."/>
            <person name="Ma Y."/>
            <person name="Chen Y."/>
            <person name="Huang G."/>
            <person name="Zhou Y."/>
            <person name="Zheng Z."/>
            <person name="Qiu Y."/>
        </authorList>
    </citation>
    <scope>NUCLEOTIDE SEQUENCE [LARGE SCALE GENOMIC DNA]</scope>
    <source>
        <strain evidence="1">F231</strain>
    </source>
</reference>
<dbReference type="AlphaFoldDB" id="A0AAN7LWD6"/>
<dbReference type="Proteomes" id="UP001346149">
    <property type="component" value="Unassembled WGS sequence"/>
</dbReference>
<dbReference type="GO" id="GO:0045332">
    <property type="term" value="P:phospholipid translocation"/>
    <property type="evidence" value="ECO:0007669"/>
    <property type="project" value="TreeGrafter"/>
</dbReference>
<comment type="caution">
    <text evidence="1">The sequence shown here is derived from an EMBL/GenBank/DDBJ whole genome shotgun (WGS) entry which is preliminary data.</text>
</comment>
<evidence type="ECO:0000313" key="1">
    <source>
        <dbReference type="EMBL" id="KAK4793905.1"/>
    </source>
</evidence>
<dbReference type="PANTHER" id="PTHR24092">
    <property type="entry name" value="PROBABLE PHOSPHOLIPID-TRANSPORTING ATPASE"/>
    <property type="match status" value="1"/>
</dbReference>
<protein>
    <submittedName>
        <fullName evidence="1">Uncharacterized protein</fullName>
    </submittedName>
</protein>
<name>A0AAN7LWD6_TRANT</name>
<keyword evidence="2" id="KW-1185">Reference proteome</keyword>
<accession>A0AAN7LWD6</accession>
<dbReference type="InterPro" id="IPR023299">
    <property type="entry name" value="ATPase_P-typ_cyto_dom_N"/>
</dbReference>